<gene>
    <name evidence="10" type="ORF">L596_004181</name>
</gene>
<evidence type="ECO:0000256" key="6">
    <source>
        <dbReference type="ARBA" id="ARBA00023274"/>
    </source>
</evidence>
<dbReference type="PANTHER" id="PTHR21035">
    <property type="entry name" value="28S RIBOSOMAL PROTEIN S26, MITOCHONDRIAL"/>
    <property type="match status" value="1"/>
</dbReference>
<protein>
    <recommendedName>
        <fullName evidence="7">Small ribosomal subunit protein mS26</fullName>
    </recommendedName>
    <alternativeName>
        <fullName evidence="8">28S ribosomal protein S26, mitochondrial</fullName>
    </alternativeName>
</protein>
<dbReference type="EMBL" id="AZBU02000001">
    <property type="protein sequence ID" value="TMS37203.1"/>
    <property type="molecule type" value="Genomic_DNA"/>
</dbReference>
<reference evidence="10 11" key="2">
    <citation type="journal article" date="2019" name="G3 (Bethesda)">
        <title>Hybrid Assembly of the Genome of the Entomopathogenic Nematode Steinernema carpocapsae Identifies the X-Chromosome.</title>
        <authorList>
            <person name="Serra L."/>
            <person name="Macchietto M."/>
            <person name="Macias-Munoz A."/>
            <person name="McGill C.J."/>
            <person name="Rodriguez I.M."/>
            <person name="Rodriguez B."/>
            <person name="Murad R."/>
            <person name="Mortazavi A."/>
        </authorList>
    </citation>
    <scope>NUCLEOTIDE SEQUENCE [LARGE SCALE GENOMIC DNA]</scope>
    <source>
        <strain evidence="10 11">ALL</strain>
    </source>
</reference>
<dbReference type="STRING" id="34508.A0A4V6I8A9"/>
<evidence type="ECO:0000256" key="8">
    <source>
        <dbReference type="ARBA" id="ARBA00035344"/>
    </source>
</evidence>
<feature type="compositionally biased region" description="Basic and acidic residues" evidence="9">
    <location>
        <begin position="107"/>
        <end position="125"/>
    </location>
</feature>
<accession>A0A4V6I8A9</accession>
<keyword evidence="6" id="KW-0687">Ribonucleoprotein</keyword>
<sequence>MDARMACVSRGLYLQNVRFISRRPPKQGKPPIVPPSKKVLYNVVHVPWMKPQDVKELLWRRHVYNNAVISIRDLFKRELEVKEKAGLGLAAMRKMEEEELNNLVSENEQRNKRNSETRADREKSEWEDARRVILDEIEQSLNAEHENVAKRSVEVEEMIRLSDGFVNAENLDEKLTEALENPEVTDYAIDLQGKKMHNPAPVKYLEGTPTRQRGRLYDQTLG</sequence>
<keyword evidence="5" id="KW-0496">Mitochondrion</keyword>
<comment type="similarity">
    <text evidence="2">Belongs to the mitochondrion-specific ribosomal protein mS26 family.</text>
</comment>
<dbReference type="PANTHER" id="PTHR21035:SF2">
    <property type="entry name" value="SMALL RIBOSOMAL SUBUNIT PROTEIN MS26"/>
    <property type="match status" value="1"/>
</dbReference>
<comment type="subcellular location">
    <subcellularLocation>
        <location evidence="1">Mitochondrion</location>
    </subcellularLocation>
</comment>
<dbReference type="GO" id="GO:0005763">
    <property type="term" value="C:mitochondrial small ribosomal subunit"/>
    <property type="evidence" value="ECO:0007669"/>
    <property type="project" value="InterPro"/>
</dbReference>
<evidence type="ECO:0000313" key="11">
    <source>
        <dbReference type="Proteomes" id="UP000298663"/>
    </source>
</evidence>
<evidence type="ECO:0000256" key="7">
    <source>
        <dbReference type="ARBA" id="ARBA00035138"/>
    </source>
</evidence>
<keyword evidence="11" id="KW-1185">Reference proteome</keyword>
<dbReference type="Pfam" id="PF14943">
    <property type="entry name" value="MRP-S26"/>
    <property type="match status" value="1"/>
</dbReference>
<evidence type="ECO:0000256" key="3">
    <source>
        <dbReference type="ARBA" id="ARBA00022946"/>
    </source>
</evidence>
<dbReference type="Proteomes" id="UP000298663">
    <property type="component" value="Chromosome X"/>
</dbReference>
<dbReference type="InterPro" id="IPR026140">
    <property type="entry name" value="Ribosomal_mS26"/>
</dbReference>
<evidence type="ECO:0000256" key="4">
    <source>
        <dbReference type="ARBA" id="ARBA00022980"/>
    </source>
</evidence>
<evidence type="ECO:0000256" key="1">
    <source>
        <dbReference type="ARBA" id="ARBA00004173"/>
    </source>
</evidence>
<feature type="region of interest" description="Disordered" evidence="9">
    <location>
        <begin position="100"/>
        <end position="125"/>
    </location>
</feature>
<reference evidence="10 11" key="1">
    <citation type="journal article" date="2015" name="Genome Biol.">
        <title>Comparative genomics of Steinernema reveals deeply conserved gene regulatory networks.</title>
        <authorList>
            <person name="Dillman A.R."/>
            <person name="Macchietto M."/>
            <person name="Porter C.F."/>
            <person name="Rogers A."/>
            <person name="Williams B."/>
            <person name="Antoshechkin I."/>
            <person name="Lee M.M."/>
            <person name="Goodwin Z."/>
            <person name="Lu X."/>
            <person name="Lewis E.E."/>
            <person name="Goodrich-Blair H."/>
            <person name="Stock S.P."/>
            <person name="Adams B.J."/>
            <person name="Sternberg P.W."/>
            <person name="Mortazavi A."/>
        </authorList>
    </citation>
    <scope>NUCLEOTIDE SEQUENCE [LARGE SCALE GENOMIC DNA]</scope>
    <source>
        <strain evidence="10 11">ALL</strain>
    </source>
</reference>
<proteinExistence type="inferred from homology"/>
<evidence type="ECO:0000256" key="5">
    <source>
        <dbReference type="ARBA" id="ARBA00023128"/>
    </source>
</evidence>
<name>A0A4V6I8A9_STECR</name>
<dbReference type="OrthoDB" id="5877983at2759"/>
<evidence type="ECO:0000313" key="10">
    <source>
        <dbReference type="EMBL" id="TMS37203.1"/>
    </source>
</evidence>
<keyword evidence="4" id="KW-0689">Ribosomal protein</keyword>
<comment type="caution">
    <text evidence="10">The sequence shown here is derived from an EMBL/GenBank/DDBJ whole genome shotgun (WGS) entry which is preliminary data.</text>
</comment>
<organism evidence="10 11">
    <name type="scientific">Steinernema carpocapsae</name>
    <name type="common">Entomopathogenic nematode</name>
    <dbReference type="NCBI Taxonomy" id="34508"/>
    <lineage>
        <taxon>Eukaryota</taxon>
        <taxon>Metazoa</taxon>
        <taxon>Ecdysozoa</taxon>
        <taxon>Nematoda</taxon>
        <taxon>Chromadorea</taxon>
        <taxon>Rhabditida</taxon>
        <taxon>Tylenchina</taxon>
        <taxon>Panagrolaimomorpha</taxon>
        <taxon>Strongyloidoidea</taxon>
        <taxon>Steinernematidae</taxon>
        <taxon>Steinernema</taxon>
    </lineage>
</organism>
<evidence type="ECO:0000256" key="2">
    <source>
        <dbReference type="ARBA" id="ARBA00009672"/>
    </source>
</evidence>
<evidence type="ECO:0000256" key="9">
    <source>
        <dbReference type="SAM" id="MobiDB-lite"/>
    </source>
</evidence>
<dbReference type="AlphaFoldDB" id="A0A4V6I8A9"/>
<keyword evidence="3" id="KW-0809">Transit peptide</keyword>
<dbReference type="EMBL" id="CM016762">
    <property type="protein sequence ID" value="TMS37203.1"/>
    <property type="molecule type" value="Genomic_DNA"/>
</dbReference>